<keyword evidence="9" id="KW-1185">Reference proteome</keyword>
<evidence type="ECO:0000256" key="5">
    <source>
        <dbReference type="ARBA" id="ARBA00022777"/>
    </source>
</evidence>
<dbReference type="Proteomes" id="UP000637383">
    <property type="component" value="Unassembled WGS sequence"/>
</dbReference>
<dbReference type="InterPro" id="IPR005467">
    <property type="entry name" value="His_kinase_dom"/>
</dbReference>
<dbReference type="InterPro" id="IPR050351">
    <property type="entry name" value="BphY/WalK/GraS-like"/>
</dbReference>
<keyword evidence="5 8" id="KW-0418">Kinase</keyword>
<dbReference type="Pfam" id="PF02518">
    <property type="entry name" value="HATPase_c"/>
    <property type="match status" value="1"/>
</dbReference>
<dbReference type="EMBL" id="JACJTU010000037">
    <property type="protein sequence ID" value="MBD2737773.1"/>
    <property type="molecule type" value="Genomic_DNA"/>
</dbReference>
<feature type="domain" description="Histidine kinase" evidence="7">
    <location>
        <begin position="175"/>
        <end position="379"/>
    </location>
</feature>
<dbReference type="PROSITE" id="PS50109">
    <property type="entry name" value="HIS_KIN"/>
    <property type="match status" value="1"/>
</dbReference>
<dbReference type="InterPro" id="IPR003661">
    <property type="entry name" value="HisK_dim/P_dom"/>
</dbReference>
<reference evidence="8 9" key="1">
    <citation type="journal article" date="2020" name="ISME J.">
        <title>Comparative genomics reveals insights into cyanobacterial evolution and habitat adaptation.</title>
        <authorList>
            <person name="Chen M.Y."/>
            <person name="Teng W.K."/>
            <person name="Zhao L."/>
            <person name="Hu C.X."/>
            <person name="Zhou Y.K."/>
            <person name="Han B.P."/>
            <person name="Song L.R."/>
            <person name="Shu W.S."/>
        </authorList>
    </citation>
    <scope>NUCLEOTIDE SEQUENCE [LARGE SCALE GENOMIC DNA]</scope>
    <source>
        <strain evidence="8 9">FACHB-159</strain>
    </source>
</reference>
<dbReference type="InterPro" id="IPR003594">
    <property type="entry name" value="HATPase_dom"/>
</dbReference>
<gene>
    <name evidence="8" type="ORF">H6H03_28450</name>
</gene>
<accession>A0ABR8KDY4</accession>
<dbReference type="Gene3D" id="3.30.565.10">
    <property type="entry name" value="Histidine kinase-like ATPase, C-terminal domain"/>
    <property type="match status" value="1"/>
</dbReference>
<comment type="caution">
    <text evidence="8">The sequence shown here is derived from an EMBL/GenBank/DDBJ whole genome shotgun (WGS) entry which is preliminary data.</text>
</comment>
<keyword evidence="4" id="KW-0808">Transferase</keyword>
<keyword evidence="3" id="KW-0597">Phosphoprotein</keyword>
<dbReference type="PANTHER" id="PTHR45453:SF1">
    <property type="entry name" value="PHOSPHATE REGULON SENSOR PROTEIN PHOR"/>
    <property type="match status" value="1"/>
</dbReference>
<dbReference type="EC" id="2.7.13.3" evidence="2"/>
<dbReference type="PANTHER" id="PTHR45453">
    <property type="entry name" value="PHOSPHATE REGULON SENSOR PROTEIN PHOR"/>
    <property type="match status" value="1"/>
</dbReference>
<dbReference type="PRINTS" id="PR00344">
    <property type="entry name" value="BCTRLSENSOR"/>
</dbReference>
<dbReference type="SUPFAM" id="SSF55874">
    <property type="entry name" value="ATPase domain of HSP90 chaperone/DNA topoisomerase II/histidine kinase"/>
    <property type="match status" value="1"/>
</dbReference>
<keyword evidence="6" id="KW-0902">Two-component regulatory system</keyword>
<sequence>MQVIKEKTAKVLNKFTQNSNLSFPSSSPSELQSFCQLQIESLTNKYSIYWGRIVYYDPSIGNHQEVSHQPQSQYLSQKTLAYLNSESWLVDFPPSFTLNEIDISSFTSSSCYVCPLGYRNSNPEYILILARQPLPLNLQEEVKRTAMLVSKYLDIYLETQRQKAEIQLLEHVLQRAGHQLRQPLGMIGLYAENLYLELTDTPWQEQAAIIRETIHDLDTNLTELIYCSQKTKLRVAPHDLKSLVAESIQGLKPLILQKKLKIAYSETSDILPMDRLQMKQVFDNLLSNAVHFSPISGTINCSWQIFQSEVLIQISDRGPGLSTDDLNKIFTPFYSRRSGGTGLGLTIAKKIVLDHHGSLWAANSPQGGAQFYISLPRSY</sequence>
<name>A0ABR8KDY4_9NOSO</name>
<organism evidence="8 9">
    <name type="scientific">Nostoc paludosum FACHB-159</name>
    <dbReference type="NCBI Taxonomy" id="2692908"/>
    <lineage>
        <taxon>Bacteria</taxon>
        <taxon>Bacillati</taxon>
        <taxon>Cyanobacteriota</taxon>
        <taxon>Cyanophyceae</taxon>
        <taxon>Nostocales</taxon>
        <taxon>Nostocaceae</taxon>
        <taxon>Nostoc</taxon>
    </lineage>
</organism>
<evidence type="ECO:0000259" key="7">
    <source>
        <dbReference type="PROSITE" id="PS50109"/>
    </source>
</evidence>
<dbReference type="SUPFAM" id="SSF47384">
    <property type="entry name" value="Homodimeric domain of signal transducing histidine kinase"/>
    <property type="match status" value="1"/>
</dbReference>
<comment type="catalytic activity">
    <reaction evidence="1">
        <text>ATP + protein L-histidine = ADP + protein N-phospho-L-histidine.</text>
        <dbReference type="EC" id="2.7.13.3"/>
    </reaction>
</comment>
<dbReference type="SMART" id="SM00387">
    <property type="entry name" value="HATPase_c"/>
    <property type="match status" value="1"/>
</dbReference>
<dbReference type="GO" id="GO:0016301">
    <property type="term" value="F:kinase activity"/>
    <property type="evidence" value="ECO:0007669"/>
    <property type="project" value="UniProtKB-KW"/>
</dbReference>
<evidence type="ECO:0000256" key="3">
    <source>
        <dbReference type="ARBA" id="ARBA00022553"/>
    </source>
</evidence>
<evidence type="ECO:0000256" key="2">
    <source>
        <dbReference type="ARBA" id="ARBA00012438"/>
    </source>
</evidence>
<evidence type="ECO:0000313" key="8">
    <source>
        <dbReference type="EMBL" id="MBD2737773.1"/>
    </source>
</evidence>
<dbReference type="CDD" id="cd00075">
    <property type="entry name" value="HATPase"/>
    <property type="match status" value="1"/>
</dbReference>
<dbReference type="InterPro" id="IPR036890">
    <property type="entry name" value="HATPase_C_sf"/>
</dbReference>
<dbReference type="CDD" id="cd00082">
    <property type="entry name" value="HisKA"/>
    <property type="match status" value="1"/>
</dbReference>
<evidence type="ECO:0000313" key="9">
    <source>
        <dbReference type="Proteomes" id="UP000637383"/>
    </source>
</evidence>
<evidence type="ECO:0000256" key="4">
    <source>
        <dbReference type="ARBA" id="ARBA00022679"/>
    </source>
</evidence>
<protein>
    <recommendedName>
        <fullName evidence="2">histidine kinase</fullName>
        <ecNumber evidence="2">2.7.13.3</ecNumber>
    </recommendedName>
</protein>
<dbReference type="RefSeq" id="WP_190958345.1">
    <property type="nucleotide sequence ID" value="NZ_JACJTU010000037.1"/>
</dbReference>
<dbReference type="InterPro" id="IPR004358">
    <property type="entry name" value="Sig_transdc_His_kin-like_C"/>
</dbReference>
<proteinExistence type="predicted"/>
<evidence type="ECO:0000256" key="6">
    <source>
        <dbReference type="ARBA" id="ARBA00023012"/>
    </source>
</evidence>
<evidence type="ECO:0000256" key="1">
    <source>
        <dbReference type="ARBA" id="ARBA00000085"/>
    </source>
</evidence>
<dbReference type="InterPro" id="IPR036097">
    <property type="entry name" value="HisK_dim/P_sf"/>
</dbReference>